<feature type="compositionally biased region" description="Low complexity" evidence="1">
    <location>
        <begin position="166"/>
        <end position="248"/>
    </location>
</feature>
<sequence length="339" mass="33501">MAKRATKNAAVDSAEASTALTTFKGFGKDWKCRDYQYQLGKTYEHAGSVVRCAGGGFHSCEMPLDVLNYYPPNTSRFAEVIADGAIDKGSDDDDSKLASAKITINVELSLGELTRRAVRWVADMAKKQGNGQHTTGNYGHASAAGYRGHASAAGYRGHASAAGYRGHASAAGDGGHASAAGNGGHASAAGDGGHASAAGDGGHASAAGYRGHASAAGDGGHASAAGNGGHASAAGDGGHASAAGDGGHASAAGYRGHASAAGDGGHAEVKGTCAVAHAPGVGGMATAVAGSAISLAYHDESVWPPKLIAVRSSMVGENGIEAGKKYRLTKAGEFEAVED</sequence>
<dbReference type="InterPro" id="IPR056083">
    <property type="entry name" value="DUF7666"/>
</dbReference>
<dbReference type="Pfam" id="PF24703">
    <property type="entry name" value="DUF7666"/>
    <property type="match status" value="1"/>
</dbReference>
<feature type="domain" description="DUF7666" evidence="2">
    <location>
        <begin position="21"/>
        <end position="115"/>
    </location>
</feature>
<feature type="region of interest" description="Disordered" evidence="1">
    <location>
        <begin position="165"/>
        <end position="248"/>
    </location>
</feature>
<accession>A0A7W6R1K1</accession>
<proteinExistence type="predicted"/>
<protein>
    <recommendedName>
        <fullName evidence="2">DUF7666 domain-containing protein</fullName>
    </recommendedName>
</protein>
<dbReference type="EMBL" id="JACIFY010000004">
    <property type="protein sequence ID" value="MBB4235098.1"/>
    <property type="molecule type" value="Genomic_DNA"/>
</dbReference>
<dbReference type="Proteomes" id="UP000540909">
    <property type="component" value="Unassembled WGS sequence"/>
</dbReference>
<evidence type="ECO:0000256" key="1">
    <source>
        <dbReference type="SAM" id="MobiDB-lite"/>
    </source>
</evidence>
<dbReference type="AlphaFoldDB" id="A0A7W6R1K1"/>
<evidence type="ECO:0000313" key="3">
    <source>
        <dbReference type="EMBL" id="MBB4235098.1"/>
    </source>
</evidence>
<dbReference type="RefSeq" id="WP_184468552.1">
    <property type="nucleotide sequence ID" value="NZ_JACIFY010000004.1"/>
</dbReference>
<comment type="caution">
    <text evidence="3">The sequence shown here is derived from an EMBL/GenBank/DDBJ whole genome shotgun (WGS) entry which is preliminary data.</text>
</comment>
<evidence type="ECO:0000313" key="4">
    <source>
        <dbReference type="Proteomes" id="UP000540909"/>
    </source>
</evidence>
<name>A0A7W6R1K1_9HYPH</name>
<gene>
    <name evidence="3" type="ORF">GGD57_001656</name>
</gene>
<evidence type="ECO:0000259" key="2">
    <source>
        <dbReference type="Pfam" id="PF24703"/>
    </source>
</evidence>
<reference evidence="3 4" key="1">
    <citation type="submission" date="2020-08" db="EMBL/GenBank/DDBJ databases">
        <title>Genomic Encyclopedia of Type Strains, Phase IV (KMG-V): Genome sequencing to study the core and pangenomes of soil and plant-associated prokaryotes.</title>
        <authorList>
            <person name="Whitman W."/>
        </authorList>
    </citation>
    <scope>NUCLEOTIDE SEQUENCE [LARGE SCALE GENOMIC DNA]</scope>
    <source>
        <strain evidence="3 4">SEMIA 4089</strain>
    </source>
</reference>
<organism evidence="3 4">
    <name type="scientific">Rhizobium esperanzae</name>
    <dbReference type="NCBI Taxonomy" id="1967781"/>
    <lineage>
        <taxon>Bacteria</taxon>
        <taxon>Pseudomonadati</taxon>
        <taxon>Pseudomonadota</taxon>
        <taxon>Alphaproteobacteria</taxon>
        <taxon>Hyphomicrobiales</taxon>
        <taxon>Rhizobiaceae</taxon>
        <taxon>Rhizobium/Agrobacterium group</taxon>
        <taxon>Rhizobium</taxon>
    </lineage>
</organism>